<reference evidence="7 8" key="1">
    <citation type="submission" date="2023-05" db="EMBL/GenBank/DDBJ databases">
        <title>Sedimentitalea sp. nov. JM2-8.</title>
        <authorList>
            <person name="Huang J."/>
        </authorList>
    </citation>
    <scope>NUCLEOTIDE SEQUENCE [LARGE SCALE GENOMIC DNA]</scope>
    <source>
        <strain evidence="7 8">JM2-8</strain>
    </source>
</reference>
<dbReference type="InterPro" id="IPR006143">
    <property type="entry name" value="RND_pump_MFP"/>
</dbReference>
<evidence type="ECO:0000259" key="6">
    <source>
        <dbReference type="Pfam" id="PF25967"/>
    </source>
</evidence>
<evidence type="ECO:0000259" key="3">
    <source>
        <dbReference type="Pfam" id="PF25876"/>
    </source>
</evidence>
<accession>A0ABT7FJG9</accession>
<dbReference type="InterPro" id="IPR058626">
    <property type="entry name" value="MdtA-like_b-barrel"/>
</dbReference>
<gene>
    <name evidence="7" type="ORF">QO034_19425</name>
</gene>
<dbReference type="Proteomes" id="UP001227126">
    <property type="component" value="Unassembled WGS sequence"/>
</dbReference>
<dbReference type="Gene3D" id="1.10.287.470">
    <property type="entry name" value="Helix hairpin bin"/>
    <property type="match status" value="1"/>
</dbReference>
<dbReference type="NCBIfam" id="TIGR01730">
    <property type="entry name" value="RND_mfp"/>
    <property type="match status" value="1"/>
</dbReference>
<dbReference type="EMBL" id="JASNJE010000033">
    <property type="protein sequence ID" value="MDK3075261.1"/>
    <property type="molecule type" value="Genomic_DNA"/>
</dbReference>
<feature type="domain" description="Multidrug resistance protein MdtA-like barrel-sandwich hybrid" evidence="4">
    <location>
        <begin position="55"/>
        <end position="184"/>
    </location>
</feature>
<comment type="similarity">
    <text evidence="2">Belongs to the membrane fusion protein (MFP) (TC 8.A.1) family.</text>
</comment>
<dbReference type="Pfam" id="PF25967">
    <property type="entry name" value="RND-MFP_C"/>
    <property type="match status" value="1"/>
</dbReference>
<evidence type="ECO:0000313" key="8">
    <source>
        <dbReference type="Proteomes" id="UP001227126"/>
    </source>
</evidence>
<keyword evidence="8" id="KW-1185">Reference proteome</keyword>
<dbReference type="Gene3D" id="2.40.30.170">
    <property type="match status" value="1"/>
</dbReference>
<evidence type="ECO:0000259" key="4">
    <source>
        <dbReference type="Pfam" id="PF25917"/>
    </source>
</evidence>
<name>A0ABT7FJG9_9RHOB</name>
<comment type="caution">
    <text evidence="7">The sequence shown here is derived from an EMBL/GenBank/DDBJ whole genome shotgun (WGS) entry which is preliminary data.</text>
</comment>
<feature type="domain" description="Multidrug resistance protein MdtA-like C-terminal permuted SH3" evidence="6">
    <location>
        <begin position="295"/>
        <end position="353"/>
    </location>
</feature>
<feature type="domain" description="Multidrug resistance protein MdtA-like alpha-helical hairpin" evidence="3">
    <location>
        <begin position="93"/>
        <end position="162"/>
    </location>
</feature>
<comment type="subcellular location">
    <subcellularLocation>
        <location evidence="1">Cell envelope</location>
    </subcellularLocation>
</comment>
<evidence type="ECO:0000256" key="2">
    <source>
        <dbReference type="ARBA" id="ARBA00009477"/>
    </source>
</evidence>
<dbReference type="PANTHER" id="PTHR30158">
    <property type="entry name" value="ACRA/E-RELATED COMPONENT OF DRUG EFFLUX TRANSPORTER"/>
    <property type="match status" value="1"/>
</dbReference>
<evidence type="ECO:0000256" key="1">
    <source>
        <dbReference type="ARBA" id="ARBA00004196"/>
    </source>
</evidence>
<organism evidence="7 8">
    <name type="scientific">Sedimentitalea xiamensis</name>
    <dbReference type="NCBI Taxonomy" id="3050037"/>
    <lineage>
        <taxon>Bacteria</taxon>
        <taxon>Pseudomonadati</taxon>
        <taxon>Pseudomonadota</taxon>
        <taxon>Alphaproteobacteria</taxon>
        <taxon>Rhodobacterales</taxon>
        <taxon>Paracoccaceae</taxon>
        <taxon>Sedimentitalea</taxon>
    </lineage>
</organism>
<dbReference type="InterPro" id="IPR058627">
    <property type="entry name" value="MdtA-like_C"/>
</dbReference>
<dbReference type="InterPro" id="IPR058625">
    <property type="entry name" value="MdtA-like_BSH"/>
</dbReference>
<dbReference type="Pfam" id="PF25917">
    <property type="entry name" value="BSH_RND"/>
    <property type="match status" value="1"/>
</dbReference>
<evidence type="ECO:0000259" key="5">
    <source>
        <dbReference type="Pfam" id="PF25944"/>
    </source>
</evidence>
<proteinExistence type="inferred from homology"/>
<dbReference type="Gene3D" id="2.40.420.20">
    <property type="match status" value="1"/>
</dbReference>
<dbReference type="Pfam" id="PF25944">
    <property type="entry name" value="Beta-barrel_RND"/>
    <property type="match status" value="1"/>
</dbReference>
<dbReference type="Pfam" id="PF25876">
    <property type="entry name" value="HH_MFP_RND"/>
    <property type="match status" value="1"/>
</dbReference>
<evidence type="ECO:0000313" key="7">
    <source>
        <dbReference type="EMBL" id="MDK3075261.1"/>
    </source>
</evidence>
<dbReference type="InterPro" id="IPR058624">
    <property type="entry name" value="MdtA-like_HH"/>
</dbReference>
<feature type="domain" description="Multidrug resistance protein MdtA-like beta-barrel" evidence="5">
    <location>
        <begin position="198"/>
        <end position="285"/>
    </location>
</feature>
<dbReference type="SUPFAM" id="SSF111369">
    <property type="entry name" value="HlyD-like secretion proteins"/>
    <property type="match status" value="1"/>
</dbReference>
<protein>
    <submittedName>
        <fullName evidence="7">Efflux RND transporter periplasmic adaptor subunit</fullName>
    </submittedName>
</protein>
<dbReference type="Gene3D" id="2.40.50.100">
    <property type="match status" value="1"/>
</dbReference>
<sequence length="370" mass="39663">MLAALMAVAGCDEDSDNDDTASVDAPSVVVVEVGQREIRTSERFIGRVEAMESINLLARVDGYLEARDAIDGQSVEDGERLFVIEPAPYEAGLRQARAEVVQAEAALKLTEIELARKSELLTRGTIPQSEFDLANANRDAAEGRMQASEAAAQQAEIRLGYTEVTAPFEGRLGRIAVSEGQLVGPASGPLANLTRMSPIYVTFSLAERDLISVLQAIGDPDSGIDPDISPTVSVALPNGFALPENGRIVFVDNRVDAGTGTISLRAQFENELGLLVPGVFVNVEIGDPETSIRNTIPQASVQKDQKGDYVLVVDQDNEVEQRYVQLGDMIGADVAVRDGVAPGEIVIVEGLQRVRIGEPVEPVRPTSEEE</sequence>